<accession>A0A3B6RL67</accession>
<dbReference type="OrthoDB" id="656425at2759"/>
<proteinExistence type="predicted"/>
<sequence length="232" mass="26675">MATEASGSRANNVEDPSVLLERLHLQDDERDNLVWAEEADDPEEKPKWLALARVLTTKSFGQGALIADMKEAWNPARDVVWRRINSNLFSIQFNCLADWNKALHQGPWDFKGMALIIAEYDGFKNPESVKLDKIETWCQIHKLPDMVLKREQFVKNMAQRIGEVVEVQIVLPNGFIGEFIRAKVKLDVSKKLMRFVGFTKGGETEYYQVKFEKLPVFCFMCGLLGHWHEECG</sequence>
<evidence type="ECO:0008006" key="5">
    <source>
        <dbReference type="Google" id="ProtNLM"/>
    </source>
</evidence>
<evidence type="ECO:0000259" key="1">
    <source>
        <dbReference type="Pfam" id="PF14111"/>
    </source>
</evidence>
<dbReference type="Gramene" id="TraesJAG7A03G03976630.1">
    <property type="protein sequence ID" value="TraesJAG7A03G03976630.1.CDS1"/>
    <property type="gene ID" value="TraesJAG7A03G03976630"/>
</dbReference>
<evidence type="ECO:0000313" key="4">
    <source>
        <dbReference type="Proteomes" id="UP000019116"/>
    </source>
</evidence>
<dbReference type="Gramene" id="TraesCS7A03G1102000.1">
    <property type="protein sequence ID" value="TraesCS7A03G1102000.1.CDS1"/>
    <property type="gene ID" value="TraesCS7A03G1102000"/>
</dbReference>
<organism evidence="3">
    <name type="scientific">Triticum aestivum</name>
    <name type="common">Wheat</name>
    <dbReference type="NCBI Taxonomy" id="4565"/>
    <lineage>
        <taxon>Eukaryota</taxon>
        <taxon>Viridiplantae</taxon>
        <taxon>Streptophyta</taxon>
        <taxon>Embryophyta</taxon>
        <taxon>Tracheophyta</taxon>
        <taxon>Spermatophyta</taxon>
        <taxon>Magnoliopsida</taxon>
        <taxon>Liliopsida</taxon>
        <taxon>Poales</taxon>
        <taxon>Poaceae</taxon>
        <taxon>BOP clade</taxon>
        <taxon>Pooideae</taxon>
        <taxon>Triticodae</taxon>
        <taxon>Triticeae</taxon>
        <taxon>Triticinae</taxon>
        <taxon>Triticum</taxon>
    </lineage>
</organism>
<dbReference type="Gramene" id="TraesLAC7A03G03948620.1">
    <property type="protein sequence ID" value="TraesLAC7A03G03948620.1.CDS1"/>
    <property type="gene ID" value="TraesLAC7A03G03948620"/>
</dbReference>
<dbReference type="Gramene" id="TraesARI7A03G03968890.1">
    <property type="protein sequence ID" value="TraesARI7A03G03968890.1.CDS1"/>
    <property type="gene ID" value="TraesARI7A03G03968890"/>
</dbReference>
<dbReference type="EnsemblPlants" id="TraesCS7A02G454200.1">
    <property type="protein sequence ID" value="TraesCS7A02G454200.1.cds1"/>
    <property type="gene ID" value="TraesCS7A02G454200"/>
</dbReference>
<dbReference type="Gramene" id="TraesWEE_scaffold_030966_01G000100.1">
    <property type="protein sequence ID" value="TraesWEE_scaffold_030966_01G000100.1"/>
    <property type="gene ID" value="TraesWEE_scaffold_030966_01G000100"/>
</dbReference>
<dbReference type="InterPro" id="IPR025836">
    <property type="entry name" value="Zn_knuckle_CX2CX4HX4C"/>
</dbReference>
<dbReference type="AlphaFoldDB" id="A0A3B6RL67"/>
<dbReference type="PANTHER" id="PTHR31286">
    <property type="entry name" value="GLYCINE-RICH CELL WALL STRUCTURAL PROTEIN 1.8-LIKE"/>
    <property type="match status" value="1"/>
</dbReference>
<dbReference type="Gramene" id="TraesSTA7A03G03990560.1">
    <property type="protein sequence ID" value="TraesSTA7A03G03990560.1.CDS1"/>
    <property type="gene ID" value="TraesSTA7A03G03990560"/>
</dbReference>
<evidence type="ECO:0000259" key="2">
    <source>
        <dbReference type="Pfam" id="PF14392"/>
    </source>
</evidence>
<name>A0A3B6RL67_WHEAT</name>
<dbReference type="Gramene" id="TraesMAC7A03G03992770.1">
    <property type="protein sequence ID" value="TraesMAC7A03G03992770.1.CDS1"/>
    <property type="gene ID" value="TraesMAC7A03G03992770"/>
</dbReference>
<dbReference type="Gramene" id="TraesCS7A02G454200.1">
    <property type="protein sequence ID" value="TraesCS7A02G454200.1.cds1"/>
    <property type="gene ID" value="TraesCS7A02G454200"/>
</dbReference>
<dbReference type="Pfam" id="PF14392">
    <property type="entry name" value="zf-CCHC_4"/>
    <property type="match status" value="1"/>
</dbReference>
<dbReference type="Gramene" id="TraesNOR7A03G04038230.1">
    <property type="protein sequence ID" value="TraesNOR7A03G04038230.1.CDS1"/>
    <property type="gene ID" value="TraesNOR7A03G04038230"/>
</dbReference>
<dbReference type="Gramene" id="TraesLDM7A03G03998140.1">
    <property type="protein sequence ID" value="TraesLDM7A03G03998140.1.CDS1"/>
    <property type="gene ID" value="TraesLDM7A03G03998140"/>
</dbReference>
<reference evidence="3" key="2">
    <citation type="submission" date="2018-10" db="UniProtKB">
        <authorList>
            <consortium name="EnsemblPlants"/>
        </authorList>
    </citation>
    <scope>IDENTIFICATION</scope>
</reference>
<reference evidence="3" key="1">
    <citation type="submission" date="2018-08" db="EMBL/GenBank/DDBJ databases">
        <authorList>
            <person name="Rossello M."/>
        </authorList>
    </citation>
    <scope>NUCLEOTIDE SEQUENCE [LARGE SCALE GENOMIC DNA]</scope>
    <source>
        <strain evidence="3">cv. Chinese Spring</strain>
    </source>
</reference>
<dbReference type="Proteomes" id="UP000019116">
    <property type="component" value="Chromosome 7A"/>
</dbReference>
<dbReference type="InterPro" id="IPR040256">
    <property type="entry name" value="At4g02000-like"/>
</dbReference>
<dbReference type="Gramene" id="TraesCAD_scaffold_040487_01G000100.1">
    <property type="protein sequence ID" value="TraesCAD_scaffold_040487_01G000100.1"/>
    <property type="gene ID" value="TraesCAD_scaffold_040487_01G000100"/>
</dbReference>
<dbReference type="Gramene" id="TraesROB_scaffold_026232_01G000100.1">
    <property type="protein sequence ID" value="TraesROB_scaffold_026232_01G000100.1"/>
    <property type="gene ID" value="TraesROB_scaffold_026232_01G000100"/>
</dbReference>
<dbReference type="Gramene" id="TraesCLE_scaffold_050284_01G000100.1">
    <property type="protein sequence ID" value="TraesCLE_scaffold_050284_01G000100.1"/>
    <property type="gene ID" value="TraesCLE_scaffold_050284_01G000100"/>
</dbReference>
<feature type="domain" description="Zinc knuckle CX2CX4HX4C" evidence="2">
    <location>
        <begin position="186"/>
        <end position="231"/>
    </location>
</feature>
<feature type="domain" description="DUF4283" evidence="1">
    <location>
        <begin position="50"/>
        <end position="126"/>
    </location>
</feature>
<dbReference type="Gramene" id="TraesJUL7A03G04031310.1">
    <property type="protein sequence ID" value="TraesJUL7A03G04031310.1.CDS1"/>
    <property type="gene ID" value="TraesJUL7A03G04031310"/>
</dbReference>
<keyword evidence="4" id="KW-1185">Reference proteome</keyword>
<dbReference type="Gramene" id="TraesSYM7A03G03948840.1">
    <property type="protein sequence ID" value="TraesSYM7A03G03948840.1.CDS1"/>
    <property type="gene ID" value="TraesSYM7A03G03948840"/>
</dbReference>
<dbReference type="PANTHER" id="PTHR31286:SF167">
    <property type="entry name" value="OS09G0268800 PROTEIN"/>
    <property type="match status" value="1"/>
</dbReference>
<protein>
    <recommendedName>
        <fullName evidence="5">CCHC-type domain-containing protein</fullName>
    </recommendedName>
</protein>
<dbReference type="InterPro" id="IPR025558">
    <property type="entry name" value="DUF4283"/>
</dbReference>
<evidence type="ECO:0000313" key="3">
    <source>
        <dbReference type="EnsemblPlants" id="TraesCS7A02G454200.1.cds1"/>
    </source>
</evidence>
<dbReference type="Pfam" id="PF14111">
    <property type="entry name" value="DUF4283"/>
    <property type="match status" value="1"/>
</dbReference>